<name>A0ABR0BIW2_PURLI</name>
<dbReference type="InterPro" id="IPR016197">
    <property type="entry name" value="Chromo-like_dom_sf"/>
</dbReference>
<evidence type="ECO:0000256" key="1">
    <source>
        <dbReference type="ARBA" id="ARBA00011353"/>
    </source>
</evidence>
<dbReference type="InterPro" id="IPR000953">
    <property type="entry name" value="Chromo/chromo_shadow_dom"/>
</dbReference>
<comment type="caution">
    <text evidence="4">The sequence shown here is derived from an EMBL/GenBank/DDBJ whole genome shotgun (WGS) entry which is preliminary data.</text>
</comment>
<feature type="domain" description="Chromo" evidence="3">
    <location>
        <begin position="191"/>
        <end position="249"/>
    </location>
</feature>
<dbReference type="SUPFAM" id="SSF54160">
    <property type="entry name" value="Chromo domain-like"/>
    <property type="match status" value="2"/>
</dbReference>
<dbReference type="Pfam" id="PF00385">
    <property type="entry name" value="Chromo"/>
    <property type="match status" value="1"/>
</dbReference>
<comment type="subunit">
    <text evidence="1">Component of the NuA4 histone acetyltransferase complex.</text>
</comment>
<feature type="compositionally biased region" description="Polar residues" evidence="2">
    <location>
        <begin position="32"/>
        <end position="45"/>
    </location>
</feature>
<dbReference type="InterPro" id="IPR023780">
    <property type="entry name" value="Chromo_domain"/>
</dbReference>
<accession>A0ABR0BIW2</accession>
<evidence type="ECO:0000313" key="4">
    <source>
        <dbReference type="EMBL" id="KAK4078029.1"/>
    </source>
</evidence>
<protein>
    <recommendedName>
        <fullName evidence="3">Chromo domain-containing protein</fullName>
    </recommendedName>
</protein>
<proteinExistence type="predicted"/>
<evidence type="ECO:0000313" key="5">
    <source>
        <dbReference type="Proteomes" id="UP001287286"/>
    </source>
</evidence>
<gene>
    <name evidence="4" type="ORF">Purlil1_12137</name>
</gene>
<dbReference type="EMBL" id="JAWRVI010000089">
    <property type="protein sequence ID" value="KAK4078029.1"/>
    <property type="molecule type" value="Genomic_DNA"/>
</dbReference>
<dbReference type="CDD" id="cd00024">
    <property type="entry name" value="CD_CSD"/>
    <property type="match status" value="1"/>
</dbReference>
<dbReference type="PROSITE" id="PS50013">
    <property type="entry name" value="CHROMO_2"/>
    <property type="match status" value="1"/>
</dbReference>
<dbReference type="Gene3D" id="2.40.50.40">
    <property type="match status" value="1"/>
</dbReference>
<dbReference type="Proteomes" id="UP001287286">
    <property type="component" value="Unassembled WGS sequence"/>
</dbReference>
<evidence type="ECO:0000259" key="3">
    <source>
        <dbReference type="PROSITE" id="PS50013"/>
    </source>
</evidence>
<sequence length="254" mass="28290">MSSFFASILNSRKGPGVMLKLSPLRSARAAGNKQQRNSPNLSMTPRTEAARKGRNPVTSCGVATTHHDGHYLPNTTEAYLGHASVGTSNTTSTAIVAPTMPGAVDTTDALVEAEGERVGEGEQDALVIAPFRRFVQHRWAGDSLEIQVEWDKGGLTWEPEINLHEDAPDTLFAYWKSKGARPTNPADPDLYSIFAIRKHSSNRKQLLVEWVGYGPKDMTWVSRSSMEKTAPEIVTQYWESLKLKRRKRPRTRHH</sequence>
<organism evidence="4 5">
    <name type="scientific">Purpureocillium lilacinum</name>
    <name type="common">Paecilomyces lilacinus</name>
    <dbReference type="NCBI Taxonomy" id="33203"/>
    <lineage>
        <taxon>Eukaryota</taxon>
        <taxon>Fungi</taxon>
        <taxon>Dikarya</taxon>
        <taxon>Ascomycota</taxon>
        <taxon>Pezizomycotina</taxon>
        <taxon>Sordariomycetes</taxon>
        <taxon>Hypocreomycetidae</taxon>
        <taxon>Hypocreales</taxon>
        <taxon>Ophiocordycipitaceae</taxon>
        <taxon>Purpureocillium</taxon>
    </lineage>
</organism>
<evidence type="ECO:0000256" key="2">
    <source>
        <dbReference type="SAM" id="MobiDB-lite"/>
    </source>
</evidence>
<keyword evidence="5" id="KW-1185">Reference proteome</keyword>
<reference evidence="4 5" key="1">
    <citation type="journal article" date="2024" name="Microbiol. Resour. Announc.">
        <title>Genome annotations for the ascomycete fungi Trichoderma harzianum, Trichoderma aggressivum, and Purpureocillium lilacinum.</title>
        <authorList>
            <person name="Beijen E.P.W."/>
            <person name="Ohm R.A."/>
        </authorList>
    </citation>
    <scope>NUCLEOTIDE SEQUENCE [LARGE SCALE GENOMIC DNA]</scope>
    <source>
        <strain evidence="4 5">CBS 150709</strain>
    </source>
</reference>
<feature type="region of interest" description="Disordered" evidence="2">
    <location>
        <begin position="26"/>
        <end position="56"/>
    </location>
</feature>